<evidence type="ECO:0000313" key="3">
    <source>
        <dbReference type="Proteomes" id="UP001370758"/>
    </source>
</evidence>
<name>A0AAV9WS78_9PEZI</name>
<proteinExistence type="predicted"/>
<protein>
    <submittedName>
        <fullName evidence="2">Uncharacterized protein</fullName>
    </submittedName>
</protein>
<gene>
    <name evidence="2" type="ORF">TWF481_001282</name>
</gene>
<evidence type="ECO:0000313" key="2">
    <source>
        <dbReference type="EMBL" id="KAK6512397.1"/>
    </source>
</evidence>
<reference evidence="2 3" key="1">
    <citation type="submission" date="2023-08" db="EMBL/GenBank/DDBJ databases">
        <authorList>
            <person name="Palmer J.M."/>
        </authorList>
    </citation>
    <scope>NUCLEOTIDE SEQUENCE [LARGE SCALE GENOMIC DNA]</scope>
    <source>
        <strain evidence="2 3">TWF481</strain>
    </source>
</reference>
<feature type="region of interest" description="Disordered" evidence="1">
    <location>
        <begin position="147"/>
        <end position="182"/>
    </location>
</feature>
<dbReference type="EMBL" id="JAVHJL010000001">
    <property type="protein sequence ID" value="KAK6512397.1"/>
    <property type="molecule type" value="Genomic_DNA"/>
</dbReference>
<keyword evidence="3" id="KW-1185">Reference proteome</keyword>
<accession>A0AAV9WS78</accession>
<dbReference type="AlphaFoldDB" id="A0AAV9WS78"/>
<dbReference type="Proteomes" id="UP001370758">
    <property type="component" value="Unassembled WGS sequence"/>
</dbReference>
<evidence type="ECO:0000256" key="1">
    <source>
        <dbReference type="SAM" id="MobiDB-lite"/>
    </source>
</evidence>
<comment type="caution">
    <text evidence="2">The sequence shown here is derived from an EMBL/GenBank/DDBJ whole genome shotgun (WGS) entry which is preliminary data.</text>
</comment>
<feature type="compositionally biased region" description="Basic and acidic residues" evidence="1">
    <location>
        <begin position="158"/>
        <end position="168"/>
    </location>
</feature>
<organism evidence="2 3">
    <name type="scientific">Arthrobotrys musiformis</name>
    <dbReference type="NCBI Taxonomy" id="47236"/>
    <lineage>
        <taxon>Eukaryota</taxon>
        <taxon>Fungi</taxon>
        <taxon>Dikarya</taxon>
        <taxon>Ascomycota</taxon>
        <taxon>Pezizomycotina</taxon>
        <taxon>Orbiliomycetes</taxon>
        <taxon>Orbiliales</taxon>
        <taxon>Orbiliaceae</taxon>
        <taxon>Arthrobotrys</taxon>
    </lineage>
</organism>
<sequence>MGQAQSEFCYTPKKLAPGDTSIFICYVCGARKEQGPGTFVFNFDRNDPDGLVKELKRCNMAGIAEDGFTFGGLREEDKAGVTTPLKGILYLVDEDEIISSEVISGDREVQFRGVYMAVYPERFRGHAHYIVGDEVLLRQNITRPEKTIGWNSSIDPSRGSEPHSDSPKGLRFRKTKTSPQIS</sequence>